<name>A0A6M6DMY8_PRIMG</name>
<reference evidence="1 2" key="1">
    <citation type="submission" date="2019-10" db="EMBL/GenBank/DDBJ databases">
        <title>Complete genome sequences for adaption low water activity.</title>
        <authorList>
            <person name="Zhao L."/>
            <person name="Zhong J."/>
        </authorList>
    </citation>
    <scope>NUCLEOTIDE SEQUENCE [LARGE SCALE GENOMIC DNA]</scope>
    <source>
        <strain evidence="1 2">FDU301</strain>
    </source>
</reference>
<protein>
    <submittedName>
        <fullName evidence="1">Uncharacterized protein</fullName>
    </submittedName>
</protein>
<evidence type="ECO:0000313" key="1">
    <source>
        <dbReference type="EMBL" id="QJX76121.1"/>
    </source>
</evidence>
<accession>A0A6M6DMY8</accession>
<organism evidence="1 2">
    <name type="scientific">Priestia megaterium</name>
    <name type="common">Bacillus megaterium</name>
    <dbReference type="NCBI Taxonomy" id="1404"/>
    <lineage>
        <taxon>Bacteria</taxon>
        <taxon>Bacillati</taxon>
        <taxon>Bacillota</taxon>
        <taxon>Bacilli</taxon>
        <taxon>Bacillales</taxon>
        <taxon>Bacillaceae</taxon>
        <taxon>Priestia</taxon>
    </lineage>
</organism>
<gene>
    <name evidence="1" type="ORF">FDZ14_07875</name>
</gene>
<dbReference type="Proteomes" id="UP000501076">
    <property type="component" value="Chromosome"/>
</dbReference>
<proteinExistence type="predicted"/>
<dbReference type="EMBL" id="CP045272">
    <property type="protein sequence ID" value="QJX76121.1"/>
    <property type="molecule type" value="Genomic_DNA"/>
</dbReference>
<dbReference type="AlphaFoldDB" id="A0A6M6DMY8"/>
<evidence type="ECO:0000313" key="2">
    <source>
        <dbReference type="Proteomes" id="UP000501076"/>
    </source>
</evidence>
<sequence length="71" mass="8217">MYAFLIVFKIRAENERVEEMGELFWIILFGACIWVPLIWNKIAIGKRIADEEKKAGRDLTGEINPFTGGRM</sequence>